<reference evidence="1 2" key="1">
    <citation type="journal article" date="2019" name="Ecotoxicol. Environ. Saf.">
        <title>Microbial characterization of heavy metal resistant bacterial strains isolated from an electroplating wastewater treatment plant.</title>
        <authorList>
            <person name="Cai X."/>
            <person name="Zheng X."/>
            <person name="Zhang D."/>
            <person name="Iqbal W."/>
            <person name="Liu C."/>
            <person name="Yang B."/>
            <person name="Zhao X."/>
            <person name="Lu X."/>
            <person name="Mao Y."/>
        </authorList>
    </citation>
    <scope>NUCLEOTIDE SEQUENCE [LARGE SCALE GENOMIC DNA]</scope>
    <source>
        <strain evidence="1 2">Ni1-3</strain>
    </source>
</reference>
<gene>
    <name evidence="1" type="ORF">D0436_15710</name>
</gene>
<sequence length="186" mass="21482">MISPNPKLNEYCSRYYRFRDLFHCGETWHKAKYDNLPMQTQSWEAYQKLAKEILDPITDHFGSVELTFGFCGQQLRSLIRKNTSPRIAPTLDQHAAYELNSKGKPIFPRLGAAMDLRVNNTSSQAVAIWVTSHLPFDRLYYYGDDNPIHISIGPENSSQIVWLNTINNRRIPKKLTLEALITLPKK</sequence>
<proteinExistence type="predicted"/>
<accession>A0A5B8R0G4</accession>
<dbReference type="Proteomes" id="UP000321124">
    <property type="component" value="Chromosome"/>
</dbReference>
<dbReference type="SUPFAM" id="SSF55166">
    <property type="entry name" value="Hedgehog/DD-peptidase"/>
    <property type="match status" value="1"/>
</dbReference>
<dbReference type="RefSeq" id="WP_208659577.1">
    <property type="nucleotide sequence ID" value="NZ_CP031775.2"/>
</dbReference>
<dbReference type="AlphaFoldDB" id="A0A5B8R0G4"/>
<name>A0A5B8R0G4_9GAMM</name>
<protein>
    <recommendedName>
        <fullName evidence="3">Peptidase M15</fullName>
    </recommendedName>
</protein>
<dbReference type="EMBL" id="CP031775">
    <property type="protein sequence ID" value="QDZ91788.1"/>
    <property type="molecule type" value="Genomic_DNA"/>
</dbReference>
<dbReference type="InterPro" id="IPR009045">
    <property type="entry name" value="Zn_M74/Hedgehog-like"/>
</dbReference>
<evidence type="ECO:0008006" key="3">
    <source>
        <dbReference type="Google" id="ProtNLM"/>
    </source>
</evidence>
<evidence type="ECO:0000313" key="2">
    <source>
        <dbReference type="Proteomes" id="UP000321124"/>
    </source>
</evidence>
<evidence type="ECO:0000313" key="1">
    <source>
        <dbReference type="EMBL" id="QDZ91788.1"/>
    </source>
</evidence>
<organism evidence="1 2">
    <name type="scientific">Shewanella decolorationis</name>
    <dbReference type="NCBI Taxonomy" id="256839"/>
    <lineage>
        <taxon>Bacteria</taxon>
        <taxon>Pseudomonadati</taxon>
        <taxon>Pseudomonadota</taxon>
        <taxon>Gammaproteobacteria</taxon>
        <taxon>Alteromonadales</taxon>
        <taxon>Shewanellaceae</taxon>
        <taxon>Shewanella</taxon>
    </lineage>
</organism>
<dbReference type="Gene3D" id="3.30.1380.10">
    <property type="match status" value="1"/>
</dbReference>
<dbReference type="KEGG" id="sdeo:D0436_15710"/>